<protein>
    <recommendedName>
        <fullName evidence="3">DUF4043 family protein</fullName>
    </recommendedName>
</protein>
<proteinExistence type="predicted"/>
<dbReference type="AlphaFoldDB" id="A0A1E5XIY7"/>
<dbReference type="OrthoDB" id="9149389at2"/>
<evidence type="ECO:0008006" key="3">
    <source>
        <dbReference type="Google" id="ProtNLM"/>
    </source>
</evidence>
<accession>A0A1E5XIY7</accession>
<name>A0A1E5XIY7_9HYPH</name>
<gene>
    <name evidence="1" type="ORF">VW23_004610</name>
</gene>
<evidence type="ECO:0000313" key="1">
    <source>
        <dbReference type="EMBL" id="OEO28484.1"/>
    </source>
</evidence>
<dbReference type="Pfam" id="PF13252">
    <property type="entry name" value="Phage_capsid_3"/>
    <property type="match status" value="1"/>
</dbReference>
<dbReference type="Proteomes" id="UP000095463">
    <property type="component" value="Unassembled WGS sequence"/>
</dbReference>
<dbReference type="EMBL" id="LAJE02000370">
    <property type="protein sequence ID" value="OEO28484.1"/>
    <property type="molecule type" value="Genomic_DNA"/>
</dbReference>
<comment type="caution">
    <text evidence="1">The sequence shown here is derived from an EMBL/GenBank/DDBJ whole genome shotgun (WGS) entry which is preliminary data.</text>
</comment>
<reference evidence="1 2" key="1">
    <citation type="journal article" date="2015" name="Genome Announc.">
        <title>Genome Assemblies of Three Soil-Associated Devosia species: D. insulae, D. limi, and D. soli.</title>
        <authorList>
            <person name="Hassan Y.I."/>
            <person name="Lepp D."/>
            <person name="Zhou T."/>
        </authorList>
    </citation>
    <scope>NUCLEOTIDE SEQUENCE [LARGE SCALE GENOMIC DNA]</scope>
    <source>
        <strain evidence="1 2">DS-56</strain>
    </source>
</reference>
<evidence type="ECO:0000313" key="2">
    <source>
        <dbReference type="Proteomes" id="UP000095463"/>
    </source>
</evidence>
<keyword evidence="2" id="KW-1185">Reference proteome</keyword>
<sequence>MALSPNHPNNEVIKFRQDVAYDFLRSSRFDAYMGDDSTSVIVRMSDLEADGKEIRVPLVTQLSGDGVGAGTLRGNEEQIDSYGMPLWADWARNAVANNRAQNKESSFSVRSTARSLLRGWSKRIVRDDLVDALLSIPTSAMQAGRFGNPGNRVNGIKWSAATAGNKNAWVTANPDRVVFGSALSNYSTTFATAVGNVDATNDKMSAAVGSLLKDQAKQTGVDPNNPGVYNGRPKISPYMEAEGDQEWFVCFLGARGFRDLKADPVMTAANRDARNREGGDPTKTNPLFTGGALVYDGVIYVEIPEITQRLLLKGAGAAGIDVEPVFLCGQGALAYALGQMPRPTTLEDGDYDFVTGMGIEAQYGVGKIAKAPLTAGASATIGSLVDWGVVTGFVAGVGNS</sequence>
<dbReference type="RefSeq" id="WP_069912214.1">
    <property type="nucleotide sequence ID" value="NZ_LAJE02000370.1"/>
</dbReference>
<organism evidence="1 2">
    <name type="scientific">Devosia insulae DS-56</name>
    <dbReference type="NCBI Taxonomy" id="1116389"/>
    <lineage>
        <taxon>Bacteria</taxon>
        <taxon>Pseudomonadati</taxon>
        <taxon>Pseudomonadota</taxon>
        <taxon>Alphaproteobacteria</taxon>
        <taxon>Hyphomicrobiales</taxon>
        <taxon>Devosiaceae</taxon>
        <taxon>Devosia</taxon>
    </lineage>
</organism>
<dbReference type="InterPro" id="IPR025267">
    <property type="entry name" value="ORF017-like"/>
</dbReference>